<dbReference type="Gene3D" id="3.30.250.20">
    <property type="entry name" value="L1 transposable element, C-terminal domain"/>
    <property type="match status" value="1"/>
</dbReference>
<dbReference type="EMBL" id="JANPWB010000010">
    <property type="protein sequence ID" value="KAJ1143629.1"/>
    <property type="molecule type" value="Genomic_DNA"/>
</dbReference>
<name>A0AAV7QX64_PLEWA</name>
<feature type="region of interest" description="Disordered" evidence="1">
    <location>
        <begin position="53"/>
        <end position="91"/>
    </location>
</feature>
<gene>
    <name evidence="2" type="ORF">NDU88_009935</name>
</gene>
<keyword evidence="3" id="KW-1185">Reference proteome</keyword>
<protein>
    <submittedName>
        <fullName evidence="2">Uncharacterized protein</fullName>
    </submittedName>
</protein>
<feature type="compositionally biased region" description="Polar residues" evidence="1">
    <location>
        <begin position="73"/>
        <end position="88"/>
    </location>
</feature>
<dbReference type="InterPro" id="IPR042566">
    <property type="entry name" value="L1_C"/>
</dbReference>
<evidence type="ECO:0000256" key="1">
    <source>
        <dbReference type="SAM" id="MobiDB-lite"/>
    </source>
</evidence>
<sequence>MGVKRALREERLRYSLLFPSKLKVILDDTTCFFQEPDEAWIWLESYSAGALGTKHMDCKPHQRRGKRRYPRESTGSQRVSKPTCQQAHQGKRVALQVAASLTEAKSLDEG</sequence>
<dbReference type="AlphaFoldDB" id="A0AAV7QX64"/>
<organism evidence="2 3">
    <name type="scientific">Pleurodeles waltl</name>
    <name type="common">Iberian ribbed newt</name>
    <dbReference type="NCBI Taxonomy" id="8319"/>
    <lineage>
        <taxon>Eukaryota</taxon>
        <taxon>Metazoa</taxon>
        <taxon>Chordata</taxon>
        <taxon>Craniata</taxon>
        <taxon>Vertebrata</taxon>
        <taxon>Euteleostomi</taxon>
        <taxon>Amphibia</taxon>
        <taxon>Batrachia</taxon>
        <taxon>Caudata</taxon>
        <taxon>Salamandroidea</taxon>
        <taxon>Salamandridae</taxon>
        <taxon>Pleurodelinae</taxon>
        <taxon>Pleurodeles</taxon>
    </lineage>
</organism>
<comment type="caution">
    <text evidence="2">The sequence shown here is derived from an EMBL/GenBank/DDBJ whole genome shotgun (WGS) entry which is preliminary data.</text>
</comment>
<proteinExistence type="predicted"/>
<accession>A0AAV7QX64</accession>
<reference evidence="2" key="1">
    <citation type="journal article" date="2022" name="bioRxiv">
        <title>Sequencing and chromosome-scale assembly of the giantPleurodeles waltlgenome.</title>
        <authorList>
            <person name="Brown T."/>
            <person name="Elewa A."/>
            <person name="Iarovenko S."/>
            <person name="Subramanian E."/>
            <person name="Araus A.J."/>
            <person name="Petzold A."/>
            <person name="Susuki M."/>
            <person name="Suzuki K.-i.T."/>
            <person name="Hayashi T."/>
            <person name="Toyoda A."/>
            <person name="Oliveira C."/>
            <person name="Osipova E."/>
            <person name="Leigh N.D."/>
            <person name="Simon A."/>
            <person name="Yun M.H."/>
        </authorList>
    </citation>
    <scope>NUCLEOTIDE SEQUENCE</scope>
    <source>
        <strain evidence="2">20211129_DDA</strain>
        <tissue evidence="2">Liver</tissue>
    </source>
</reference>
<evidence type="ECO:0000313" key="2">
    <source>
        <dbReference type="EMBL" id="KAJ1143629.1"/>
    </source>
</evidence>
<evidence type="ECO:0000313" key="3">
    <source>
        <dbReference type="Proteomes" id="UP001066276"/>
    </source>
</evidence>
<dbReference type="Proteomes" id="UP001066276">
    <property type="component" value="Chromosome 6"/>
</dbReference>